<protein>
    <submittedName>
        <fullName evidence="4">Response regulator</fullName>
    </submittedName>
</protein>
<sequence length="86" mass="9832">MPWSLQQQLKILVVDDYPANRLLLSKQLGYLGYEMVESQDGAHGLRAWRKQRFDVVITGCNMPIMNGYCDRGVFVKSFCHGSPIIQ</sequence>
<comment type="caution">
    <text evidence="2">Lacks conserved residue(s) required for the propagation of feature annotation.</text>
</comment>
<dbReference type="AlphaFoldDB" id="A0AB34C3N5"/>
<dbReference type="Pfam" id="PF00072">
    <property type="entry name" value="Response_reg"/>
    <property type="match status" value="1"/>
</dbReference>
<evidence type="ECO:0000259" key="3">
    <source>
        <dbReference type="PROSITE" id="PS50110"/>
    </source>
</evidence>
<feature type="domain" description="Response regulatory" evidence="3">
    <location>
        <begin position="10"/>
        <end position="86"/>
    </location>
</feature>
<dbReference type="PANTHER" id="PTHR45339">
    <property type="entry name" value="HYBRID SIGNAL TRANSDUCTION HISTIDINE KINASE J"/>
    <property type="match status" value="1"/>
</dbReference>
<comment type="caution">
    <text evidence="4">The sequence shown here is derived from an EMBL/GenBank/DDBJ whole genome shotgun (WGS) entry which is preliminary data.</text>
</comment>
<organism evidence="4 5">
    <name type="scientific">Pseudomonas chlororaphis</name>
    <dbReference type="NCBI Taxonomy" id="587753"/>
    <lineage>
        <taxon>Bacteria</taxon>
        <taxon>Pseudomonadati</taxon>
        <taxon>Pseudomonadota</taxon>
        <taxon>Gammaproteobacteria</taxon>
        <taxon>Pseudomonadales</taxon>
        <taxon>Pseudomonadaceae</taxon>
        <taxon>Pseudomonas</taxon>
    </lineage>
</organism>
<accession>A0AB34C3N5</accession>
<evidence type="ECO:0000256" key="1">
    <source>
        <dbReference type="ARBA" id="ARBA00022553"/>
    </source>
</evidence>
<proteinExistence type="predicted"/>
<gene>
    <name evidence="4" type="ORF">F2A38_20480</name>
</gene>
<dbReference type="Gene3D" id="3.40.50.2300">
    <property type="match status" value="1"/>
</dbReference>
<keyword evidence="1" id="KW-0597">Phosphoprotein</keyword>
<dbReference type="InterPro" id="IPR011006">
    <property type="entry name" value="CheY-like_superfamily"/>
</dbReference>
<dbReference type="PROSITE" id="PS50110">
    <property type="entry name" value="RESPONSE_REGULATORY"/>
    <property type="match status" value="1"/>
</dbReference>
<evidence type="ECO:0000313" key="4">
    <source>
        <dbReference type="EMBL" id="KAA5839244.1"/>
    </source>
</evidence>
<reference evidence="4 5" key="1">
    <citation type="submission" date="2019-09" db="EMBL/GenBank/DDBJ databases">
        <authorList>
            <person name="Vacheron J."/>
            <person name="Dubost A."/>
            <person name="Prigent-Combaret C."/>
            <person name="Muller D."/>
        </authorList>
    </citation>
    <scope>NUCLEOTIDE SEQUENCE [LARGE SCALE GENOMIC DNA]</scope>
    <source>
        <strain evidence="4 5">JV497</strain>
    </source>
</reference>
<evidence type="ECO:0000313" key="5">
    <source>
        <dbReference type="Proteomes" id="UP000323924"/>
    </source>
</evidence>
<evidence type="ECO:0000256" key="2">
    <source>
        <dbReference type="PROSITE-ProRule" id="PRU00169"/>
    </source>
</evidence>
<name>A0AB34C3N5_9PSED</name>
<dbReference type="PANTHER" id="PTHR45339:SF5">
    <property type="entry name" value="HISTIDINE KINASE"/>
    <property type="match status" value="1"/>
</dbReference>
<dbReference type="Proteomes" id="UP000323924">
    <property type="component" value="Unassembled WGS sequence"/>
</dbReference>
<dbReference type="CDD" id="cd17546">
    <property type="entry name" value="REC_hyHK_CKI1_RcsC-like"/>
    <property type="match status" value="1"/>
</dbReference>
<dbReference type="InterPro" id="IPR001789">
    <property type="entry name" value="Sig_transdc_resp-reg_receiver"/>
</dbReference>
<dbReference type="SUPFAM" id="SSF52172">
    <property type="entry name" value="CheY-like"/>
    <property type="match status" value="1"/>
</dbReference>
<dbReference type="GO" id="GO:0000160">
    <property type="term" value="P:phosphorelay signal transduction system"/>
    <property type="evidence" value="ECO:0007669"/>
    <property type="project" value="InterPro"/>
</dbReference>
<dbReference type="EMBL" id="VWPC01000021">
    <property type="protein sequence ID" value="KAA5839244.1"/>
    <property type="molecule type" value="Genomic_DNA"/>
</dbReference>